<keyword evidence="1" id="KW-1133">Transmembrane helix</keyword>
<sequence length="326" mass="37600">MEHLITKYFKGELSLEEQHTLTKWIQRDEKNAETFRVLKNYWHFHQSDLKKEEQEVRSMLHARINAEKTSSKSLQKSSKTRKAFYWVAASIALLLSSYIGLRLLDSNQAVQSQPVAKLIEKVSLPGQKIITTLPDGTKVKLNAGSRLIVPEVFDTDRRLVTLIGEAFFEVERDENRPFIIQTDSLQVQVLGTSFNVNAYRGEQALVAVKTGRVAVSNSSDRVELVPNQMASMINARLLKESISKEQLPFAWTEQKLVFNDEAIAQVFQKVSRWYGIQIELNGELNTDKKYTANYDNPTMLEMMDVLSFVYDFKYEFYENEKKLIIN</sequence>
<keyword evidence="1" id="KW-0812">Transmembrane</keyword>
<evidence type="ECO:0000259" key="2">
    <source>
        <dbReference type="Pfam" id="PF04773"/>
    </source>
</evidence>
<dbReference type="InterPro" id="IPR032508">
    <property type="entry name" value="FecR_C"/>
</dbReference>
<name>A0ABT3CV07_9BACT</name>
<dbReference type="Proteomes" id="UP001300692">
    <property type="component" value="Unassembled WGS sequence"/>
</dbReference>
<dbReference type="Gene3D" id="2.60.120.1440">
    <property type="match status" value="1"/>
</dbReference>
<dbReference type="Pfam" id="PF16344">
    <property type="entry name" value="FecR_C"/>
    <property type="match status" value="1"/>
</dbReference>
<proteinExistence type="predicted"/>
<reference evidence="4 5" key="1">
    <citation type="submission" date="2022-10" db="EMBL/GenBank/DDBJ databases">
        <title>Comparative genomics and taxonomic characterization of three novel marine species of genus Reichenbachiella exhibiting antioxidant and polysaccharide degradation activities.</title>
        <authorList>
            <person name="Muhammad N."/>
            <person name="Lee Y.-J."/>
            <person name="Ko J."/>
            <person name="Kim S.-G."/>
        </authorList>
    </citation>
    <scope>NUCLEOTIDE SEQUENCE [LARGE SCALE GENOMIC DNA]</scope>
    <source>
        <strain evidence="4 5">ABR2-5</strain>
    </source>
</reference>
<dbReference type="InterPro" id="IPR006860">
    <property type="entry name" value="FecR"/>
</dbReference>
<dbReference type="RefSeq" id="WP_264138230.1">
    <property type="nucleotide sequence ID" value="NZ_JAOYOD010000001.1"/>
</dbReference>
<feature type="domain" description="FecR protein" evidence="2">
    <location>
        <begin position="127"/>
        <end position="213"/>
    </location>
</feature>
<keyword evidence="1" id="KW-0472">Membrane</keyword>
<dbReference type="PANTHER" id="PTHR30273:SF2">
    <property type="entry name" value="PROTEIN FECR"/>
    <property type="match status" value="1"/>
</dbReference>
<organism evidence="4 5">
    <name type="scientific">Reichenbachiella ulvae</name>
    <dbReference type="NCBI Taxonomy" id="2980104"/>
    <lineage>
        <taxon>Bacteria</taxon>
        <taxon>Pseudomonadati</taxon>
        <taxon>Bacteroidota</taxon>
        <taxon>Cytophagia</taxon>
        <taxon>Cytophagales</taxon>
        <taxon>Reichenbachiellaceae</taxon>
        <taxon>Reichenbachiella</taxon>
    </lineage>
</organism>
<dbReference type="Pfam" id="PF04773">
    <property type="entry name" value="FecR"/>
    <property type="match status" value="1"/>
</dbReference>
<evidence type="ECO:0000259" key="3">
    <source>
        <dbReference type="Pfam" id="PF16344"/>
    </source>
</evidence>
<gene>
    <name evidence="4" type="ORF">N7U62_12070</name>
</gene>
<feature type="transmembrane region" description="Helical" evidence="1">
    <location>
        <begin position="83"/>
        <end position="104"/>
    </location>
</feature>
<keyword evidence="5" id="KW-1185">Reference proteome</keyword>
<comment type="caution">
    <text evidence="4">The sequence shown here is derived from an EMBL/GenBank/DDBJ whole genome shotgun (WGS) entry which is preliminary data.</text>
</comment>
<accession>A0ABT3CV07</accession>
<dbReference type="Gene3D" id="3.55.50.30">
    <property type="match status" value="1"/>
</dbReference>
<dbReference type="InterPro" id="IPR012373">
    <property type="entry name" value="Ferrdict_sens_TM"/>
</dbReference>
<evidence type="ECO:0000313" key="4">
    <source>
        <dbReference type="EMBL" id="MCV9387406.1"/>
    </source>
</evidence>
<evidence type="ECO:0000256" key="1">
    <source>
        <dbReference type="SAM" id="Phobius"/>
    </source>
</evidence>
<dbReference type="PANTHER" id="PTHR30273">
    <property type="entry name" value="PERIPLASMIC SIGNAL SENSOR AND SIGMA FACTOR ACTIVATOR FECR-RELATED"/>
    <property type="match status" value="1"/>
</dbReference>
<dbReference type="EMBL" id="JAOYOD010000001">
    <property type="protein sequence ID" value="MCV9387406.1"/>
    <property type="molecule type" value="Genomic_DNA"/>
</dbReference>
<evidence type="ECO:0000313" key="5">
    <source>
        <dbReference type="Proteomes" id="UP001300692"/>
    </source>
</evidence>
<feature type="domain" description="Protein FecR C-terminal" evidence="3">
    <location>
        <begin position="255"/>
        <end position="324"/>
    </location>
</feature>
<protein>
    <submittedName>
        <fullName evidence="4">FecR domain-containing protein</fullName>
    </submittedName>
</protein>
<dbReference type="PIRSF" id="PIRSF018266">
    <property type="entry name" value="FecR"/>
    <property type="match status" value="1"/>
</dbReference>